<feature type="chain" id="PRO_5016257470" evidence="1">
    <location>
        <begin position="34"/>
        <end position="199"/>
    </location>
</feature>
<reference evidence="5" key="1">
    <citation type="submission" date="2018-05" db="EMBL/GenBank/DDBJ databases">
        <authorList>
            <person name="Li X."/>
        </authorList>
    </citation>
    <scope>NUCLEOTIDE SEQUENCE [LARGE SCALE GENOMIC DNA]</scope>
    <source>
        <strain evidence="5">YIM 73061</strain>
    </source>
</reference>
<keyword evidence="5" id="KW-1185">Reference proteome</keyword>
<comment type="caution">
    <text evidence="4">The sequence shown here is derived from an EMBL/GenBank/DDBJ whole genome shotgun (WGS) entry which is preliminary data.</text>
</comment>
<dbReference type="OrthoDB" id="7335226at2"/>
<keyword evidence="1" id="KW-0732">Signal</keyword>
<accession>A0A328ACW9</accession>
<dbReference type="AlphaFoldDB" id="A0A328ACW9"/>
<feature type="domain" description="SH3b" evidence="2">
    <location>
        <begin position="135"/>
        <end position="188"/>
    </location>
</feature>
<dbReference type="Pfam" id="PF08239">
    <property type="entry name" value="SH3_3"/>
    <property type="match status" value="1"/>
</dbReference>
<protein>
    <submittedName>
        <fullName evidence="4">Peptide-binding protein</fullName>
    </submittedName>
</protein>
<evidence type="ECO:0000256" key="1">
    <source>
        <dbReference type="SAM" id="SignalP"/>
    </source>
</evidence>
<dbReference type="Gene3D" id="2.30.30.40">
    <property type="entry name" value="SH3 Domains"/>
    <property type="match status" value="1"/>
</dbReference>
<evidence type="ECO:0000313" key="4">
    <source>
        <dbReference type="EMBL" id="RAK52602.1"/>
    </source>
</evidence>
<dbReference type="Proteomes" id="UP000249725">
    <property type="component" value="Unassembled WGS sequence"/>
</dbReference>
<dbReference type="EMBL" id="QFYR01000002">
    <property type="protein sequence ID" value="RAK52602.1"/>
    <property type="molecule type" value="Genomic_DNA"/>
</dbReference>
<sequence length="199" mass="20069">MKTSKFSKTINGAAAAAMLAGALVAGGATTASAQSLVPGVTGCGAEGVKQERGALIGALAGGLLGNSVSGRNRTTGTVVGAAVGAAAGSAVGCQMQHNDARRSYSSTYTRGGYRLSSDISPASYRRIDQTLVATSTVNLRSAPSTRGGRVGQLRSGERFEALAEVPGTNWILVGQGGVGVGYVHADYVRPVGARYASYR</sequence>
<organism evidence="4 5">
    <name type="scientific">Phenylobacterium deserti</name>
    <dbReference type="NCBI Taxonomy" id="1914756"/>
    <lineage>
        <taxon>Bacteria</taxon>
        <taxon>Pseudomonadati</taxon>
        <taxon>Pseudomonadota</taxon>
        <taxon>Alphaproteobacteria</taxon>
        <taxon>Caulobacterales</taxon>
        <taxon>Caulobacteraceae</taxon>
        <taxon>Phenylobacterium</taxon>
    </lineage>
</organism>
<name>A0A328ACW9_9CAUL</name>
<gene>
    <name evidence="4" type="ORF">DJ018_10370</name>
</gene>
<proteinExistence type="predicted"/>
<dbReference type="RefSeq" id="WP_111514888.1">
    <property type="nucleotide sequence ID" value="NZ_QFYR01000002.1"/>
</dbReference>
<feature type="signal peptide" evidence="1">
    <location>
        <begin position="1"/>
        <end position="33"/>
    </location>
</feature>
<feature type="domain" description="Glycine zipper" evidence="3">
    <location>
        <begin position="53"/>
        <end position="96"/>
    </location>
</feature>
<dbReference type="InterPro" id="IPR003646">
    <property type="entry name" value="SH3-like_bac-type"/>
</dbReference>
<evidence type="ECO:0000259" key="3">
    <source>
        <dbReference type="Pfam" id="PF13488"/>
    </source>
</evidence>
<evidence type="ECO:0000259" key="2">
    <source>
        <dbReference type="Pfam" id="PF08239"/>
    </source>
</evidence>
<dbReference type="InterPro" id="IPR039567">
    <property type="entry name" value="Gly-zipper"/>
</dbReference>
<evidence type="ECO:0000313" key="5">
    <source>
        <dbReference type="Proteomes" id="UP000249725"/>
    </source>
</evidence>
<dbReference type="Pfam" id="PF13488">
    <property type="entry name" value="Gly-zipper_Omp"/>
    <property type="match status" value="1"/>
</dbReference>